<dbReference type="PANTHER" id="PTHR11851:SF224">
    <property type="entry name" value="PROCESSING PROTEASE"/>
    <property type="match status" value="1"/>
</dbReference>
<name>A0A5J4RVZ8_9ZZZZ</name>
<feature type="domain" description="Peptidase M16 N-terminal" evidence="1">
    <location>
        <begin position="63"/>
        <end position="165"/>
    </location>
</feature>
<evidence type="ECO:0000313" key="3">
    <source>
        <dbReference type="EMBL" id="KAA6337889.1"/>
    </source>
</evidence>
<dbReference type="Gene3D" id="3.30.830.10">
    <property type="entry name" value="Metalloenzyme, LuxS/M16 peptidase-like"/>
    <property type="match status" value="2"/>
</dbReference>
<dbReference type="InterPro" id="IPR050361">
    <property type="entry name" value="MPP/UQCRC_Complex"/>
</dbReference>
<keyword evidence="3" id="KW-0645">Protease</keyword>
<proteinExistence type="predicted"/>
<dbReference type="InterPro" id="IPR011249">
    <property type="entry name" value="Metalloenz_LuxS/M16"/>
</dbReference>
<dbReference type="SUPFAM" id="SSF63411">
    <property type="entry name" value="LuxS/MPP-like metallohydrolase"/>
    <property type="match status" value="2"/>
</dbReference>
<gene>
    <name evidence="3" type="ORF">EZS27_014058</name>
</gene>
<sequence length="430" mass="49114">MTLDRTTPPLIQDMDWIDIQPPVCDAMPNGVSLDVINRGEQEVTRLDIIFGGGGWHQEQKLQAVLTNRMLREGSLKYTSAGIAEKLDYYGAWLELSSTLEYTSVTLYSLNKYFAQALDVLESMIKEPVFPEKELSTIRETNIRQLRVNLSKVDFVAHRRMMLAMYGEKHPCGMYNTEDDYHTLTPDVLRKFYNRYYHSGNCSIFISGKVTEEVIRRIESTFGAEAFGQNNGKPDTREYSPFSASEKRISVAHEESEMQTAVRLGEFIITRQHPDYLKMSVLITLLGGYFGSRLMSNIREDKGYTYGISAGTYFCPNNGLLCIAAETGVEYVESLIREVYREIDRLQHELVGMEELSGVKNYMMGEMCRNYESPFSLSEAWIFIKNTGLAGDYFFRSAQAVREITPAEIQDLACRYLCKENIKELVVGKFS</sequence>
<protein>
    <submittedName>
        <fullName evidence="3">Putative zinc protease</fullName>
        <ecNumber evidence="3">3.4.24.-</ecNumber>
    </submittedName>
</protein>
<dbReference type="GO" id="GO:0046872">
    <property type="term" value="F:metal ion binding"/>
    <property type="evidence" value="ECO:0007669"/>
    <property type="project" value="InterPro"/>
</dbReference>
<dbReference type="GO" id="GO:0008233">
    <property type="term" value="F:peptidase activity"/>
    <property type="evidence" value="ECO:0007669"/>
    <property type="project" value="UniProtKB-KW"/>
</dbReference>
<dbReference type="GO" id="GO:0006508">
    <property type="term" value="P:proteolysis"/>
    <property type="evidence" value="ECO:0007669"/>
    <property type="project" value="UniProtKB-KW"/>
</dbReference>
<dbReference type="EC" id="3.4.24.-" evidence="3"/>
<evidence type="ECO:0000259" key="1">
    <source>
        <dbReference type="Pfam" id="PF00675"/>
    </source>
</evidence>
<dbReference type="AlphaFoldDB" id="A0A5J4RVZ8"/>
<dbReference type="InterPro" id="IPR007863">
    <property type="entry name" value="Peptidase_M16_C"/>
</dbReference>
<dbReference type="PANTHER" id="PTHR11851">
    <property type="entry name" value="METALLOPROTEASE"/>
    <property type="match status" value="1"/>
</dbReference>
<organism evidence="3">
    <name type="scientific">termite gut metagenome</name>
    <dbReference type="NCBI Taxonomy" id="433724"/>
    <lineage>
        <taxon>unclassified sequences</taxon>
        <taxon>metagenomes</taxon>
        <taxon>organismal metagenomes</taxon>
    </lineage>
</organism>
<dbReference type="InterPro" id="IPR011765">
    <property type="entry name" value="Pept_M16_N"/>
</dbReference>
<dbReference type="EMBL" id="SNRY01000662">
    <property type="protein sequence ID" value="KAA6337889.1"/>
    <property type="molecule type" value="Genomic_DNA"/>
</dbReference>
<accession>A0A5J4RVZ8</accession>
<dbReference type="Pfam" id="PF00675">
    <property type="entry name" value="Peptidase_M16"/>
    <property type="match status" value="1"/>
</dbReference>
<evidence type="ECO:0000259" key="2">
    <source>
        <dbReference type="Pfam" id="PF05193"/>
    </source>
</evidence>
<feature type="domain" description="Peptidase M16 C-terminal" evidence="2">
    <location>
        <begin position="183"/>
        <end position="360"/>
    </location>
</feature>
<dbReference type="Pfam" id="PF05193">
    <property type="entry name" value="Peptidase_M16_C"/>
    <property type="match status" value="1"/>
</dbReference>
<comment type="caution">
    <text evidence="3">The sequence shown here is derived from an EMBL/GenBank/DDBJ whole genome shotgun (WGS) entry which is preliminary data.</text>
</comment>
<reference evidence="3" key="1">
    <citation type="submission" date="2019-03" db="EMBL/GenBank/DDBJ databases">
        <title>Single cell metagenomics reveals metabolic interactions within the superorganism composed of flagellate Streblomastix strix and complex community of Bacteroidetes bacteria on its surface.</title>
        <authorList>
            <person name="Treitli S.C."/>
            <person name="Kolisko M."/>
            <person name="Husnik F."/>
            <person name="Keeling P."/>
            <person name="Hampl V."/>
        </authorList>
    </citation>
    <scope>NUCLEOTIDE SEQUENCE</scope>
    <source>
        <strain evidence="3">STM</strain>
    </source>
</reference>
<keyword evidence="3" id="KW-0378">Hydrolase</keyword>